<feature type="compositionally biased region" description="Basic and acidic residues" evidence="1">
    <location>
        <begin position="255"/>
        <end position="273"/>
    </location>
</feature>
<proteinExistence type="predicted"/>
<evidence type="ECO:0000256" key="1">
    <source>
        <dbReference type="SAM" id="MobiDB-lite"/>
    </source>
</evidence>
<feature type="compositionally biased region" description="Basic and acidic residues" evidence="1">
    <location>
        <begin position="490"/>
        <end position="502"/>
    </location>
</feature>
<feature type="compositionally biased region" description="Acidic residues" evidence="1">
    <location>
        <begin position="1"/>
        <end position="10"/>
    </location>
</feature>
<dbReference type="GO" id="GO:0001181">
    <property type="term" value="F:RNA polymerase I general transcription initiation factor activity"/>
    <property type="evidence" value="ECO:0007669"/>
    <property type="project" value="TreeGrafter"/>
</dbReference>
<dbReference type="GO" id="GO:0000500">
    <property type="term" value="C:RNA polymerase I upstream activating factor complex"/>
    <property type="evidence" value="ECO:0007669"/>
    <property type="project" value="InterPro"/>
</dbReference>
<dbReference type="GO" id="GO:0006361">
    <property type="term" value="P:transcription initiation at RNA polymerase I promoter"/>
    <property type="evidence" value="ECO:0007669"/>
    <property type="project" value="TreeGrafter"/>
</dbReference>
<dbReference type="OMA" id="CCHALDE"/>
<feature type="region of interest" description="Disordered" evidence="1">
    <location>
        <begin position="219"/>
        <end position="273"/>
    </location>
</feature>
<feature type="compositionally biased region" description="Basic and acidic residues" evidence="1">
    <location>
        <begin position="219"/>
        <end position="239"/>
    </location>
</feature>
<feature type="compositionally biased region" description="Acidic residues" evidence="1">
    <location>
        <begin position="477"/>
        <end position="489"/>
    </location>
</feature>
<name>A0A1L9WUM3_ASPA1</name>
<dbReference type="OrthoDB" id="2240312at2759"/>
<organism evidence="2 3">
    <name type="scientific">Aspergillus aculeatus (strain ATCC 16872 / CBS 172.66 / WB 5094)</name>
    <dbReference type="NCBI Taxonomy" id="690307"/>
    <lineage>
        <taxon>Eukaryota</taxon>
        <taxon>Fungi</taxon>
        <taxon>Dikarya</taxon>
        <taxon>Ascomycota</taxon>
        <taxon>Pezizomycotina</taxon>
        <taxon>Eurotiomycetes</taxon>
        <taxon>Eurotiomycetidae</taxon>
        <taxon>Eurotiales</taxon>
        <taxon>Aspergillaceae</taxon>
        <taxon>Aspergillus</taxon>
        <taxon>Aspergillus subgen. Circumdati</taxon>
    </lineage>
</organism>
<sequence length="653" mass="73627">MSNSIDDDPSDPVCNTDENTRSASSLDETHDERTDAEPRRVARKNTTRASALENLQSALPRKAVDLYADVLRQLADDDTPDLADPDAERYNSTQNGVVVWNPQEKGVLYRSLDRKGREGIREVARRLGSKSEIEVQEHLRLLQNGLQKRHMTHSHSRTIILADVPAAAEIGNECHRTLDHYAELLRLEEQQDEDVTGRHKHHDFWVIDYEKALELDHRAKTEKADRRARADDPDHRLAEDENPANQEAQNKNSHGAKDLETGTQDEQLHTPDRGVYDRSSVHLTASLFKMRNWVNLSERFFMNSGGTRSDENWRGLSFADETPSLTADAFADFYALAVSLTRRLVQSSLFFADARLRKVQDDGRARAREVRARDVRTALDVLNMKRDSSEFWVGLARRLSLDVVDNRHVKDWKSIQMDYDEVEDILSGKLPLPSQSDSIARSVSRGRDGSQVIDDQGSDAGNESEPSLSGQAVSPEPIEDVPFDSEDEHAEQVDREASRAEESNLWELVGRSAPPTPSYGHAETEGPNGRDPRQVKPEPRKRPIGGRKSMDDLFDWRDRLLYRSEWEEYGHDAFDLQDEILENRNKRRRLEQGHMQSFLSGSAGVDASGGNTDVRHDISPPGSSPGSVHEADSMVLGDEIMHEERGVSSVLGS</sequence>
<dbReference type="PANTHER" id="PTHR28079:SF1">
    <property type="entry name" value="RNA POLYMERASE I-SPECIFIC TRANSCRIPTION INITIATION FACTOR RRN5"/>
    <property type="match status" value="1"/>
</dbReference>
<dbReference type="GO" id="GO:0042790">
    <property type="term" value="P:nucleolar large rRNA transcription by RNA polymerase I"/>
    <property type="evidence" value="ECO:0007669"/>
    <property type="project" value="InterPro"/>
</dbReference>
<dbReference type="Proteomes" id="UP000184546">
    <property type="component" value="Unassembled WGS sequence"/>
</dbReference>
<evidence type="ECO:0000313" key="3">
    <source>
        <dbReference type="Proteomes" id="UP000184546"/>
    </source>
</evidence>
<protein>
    <recommendedName>
        <fullName evidence="4">Myb-like domain-containing protein</fullName>
    </recommendedName>
</protein>
<dbReference type="STRING" id="690307.A0A1L9WUM3"/>
<feature type="region of interest" description="Disordered" evidence="1">
    <location>
        <begin position="428"/>
        <end position="550"/>
    </location>
</feature>
<feature type="compositionally biased region" description="Polar residues" evidence="1">
    <location>
        <begin position="459"/>
        <end position="472"/>
    </location>
</feature>
<accession>A0A1L9WUM3</accession>
<dbReference type="GeneID" id="30970074"/>
<dbReference type="AlphaFoldDB" id="A0A1L9WUM3"/>
<dbReference type="InterPro" id="IPR039601">
    <property type="entry name" value="Rrn5"/>
</dbReference>
<dbReference type="GO" id="GO:0000182">
    <property type="term" value="F:rDNA binding"/>
    <property type="evidence" value="ECO:0007669"/>
    <property type="project" value="TreeGrafter"/>
</dbReference>
<dbReference type="VEuPathDB" id="FungiDB:ASPACDRAFT_119604"/>
<feature type="compositionally biased region" description="Basic and acidic residues" evidence="1">
    <location>
        <begin position="27"/>
        <end position="40"/>
    </location>
</feature>
<evidence type="ECO:0000313" key="2">
    <source>
        <dbReference type="EMBL" id="OJJ99823.1"/>
    </source>
</evidence>
<feature type="compositionally biased region" description="Basic and acidic residues" evidence="1">
    <location>
        <begin position="522"/>
        <end position="541"/>
    </location>
</feature>
<evidence type="ECO:0008006" key="4">
    <source>
        <dbReference type="Google" id="ProtNLM"/>
    </source>
</evidence>
<gene>
    <name evidence="2" type="ORF">ASPACDRAFT_119604</name>
</gene>
<reference evidence="3" key="1">
    <citation type="journal article" date="2017" name="Genome Biol.">
        <title>Comparative genomics reveals high biological diversity and specific adaptations in the industrially and medically important fungal genus Aspergillus.</title>
        <authorList>
            <person name="de Vries R.P."/>
            <person name="Riley R."/>
            <person name="Wiebenga A."/>
            <person name="Aguilar-Osorio G."/>
            <person name="Amillis S."/>
            <person name="Uchima C.A."/>
            <person name="Anderluh G."/>
            <person name="Asadollahi M."/>
            <person name="Askin M."/>
            <person name="Barry K."/>
            <person name="Battaglia E."/>
            <person name="Bayram O."/>
            <person name="Benocci T."/>
            <person name="Braus-Stromeyer S.A."/>
            <person name="Caldana C."/>
            <person name="Canovas D."/>
            <person name="Cerqueira G.C."/>
            <person name="Chen F."/>
            <person name="Chen W."/>
            <person name="Choi C."/>
            <person name="Clum A."/>
            <person name="Dos Santos R.A."/>
            <person name="Damasio A.R."/>
            <person name="Diallinas G."/>
            <person name="Emri T."/>
            <person name="Fekete E."/>
            <person name="Flipphi M."/>
            <person name="Freyberg S."/>
            <person name="Gallo A."/>
            <person name="Gournas C."/>
            <person name="Habgood R."/>
            <person name="Hainaut M."/>
            <person name="Harispe M.L."/>
            <person name="Henrissat B."/>
            <person name="Hilden K.S."/>
            <person name="Hope R."/>
            <person name="Hossain A."/>
            <person name="Karabika E."/>
            <person name="Karaffa L."/>
            <person name="Karanyi Z."/>
            <person name="Krasevec N."/>
            <person name="Kuo A."/>
            <person name="Kusch H."/>
            <person name="LaButti K."/>
            <person name="Lagendijk E.L."/>
            <person name="Lapidus A."/>
            <person name="Levasseur A."/>
            <person name="Lindquist E."/>
            <person name="Lipzen A."/>
            <person name="Logrieco A.F."/>
            <person name="MacCabe A."/>
            <person name="Maekelae M.R."/>
            <person name="Malavazi I."/>
            <person name="Melin P."/>
            <person name="Meyer V."/>
            <person name="Mielnichuk N."/>
            <person name="Miskei M."/>
            <person name="Molnar A.P."/>
            <person name="Mule G."/>
            <person name="Ngan C.Y."/>
            <person name="Orejas M."/>
            <person name="Orosz E."/>
            <person name="Ouedraogo J.P."/>
            <person name="Overkamp K.M."/>
            <person name="Park H.-S."/>
            <person name="Perrone G."/>
            <person name="Piumi F."/>
            <person name="Punt P.J."/>
            <person name="Ram A.F."/>
            <person name="Ramon A."/>
            <person name="Rauscher S."/>
            <person name="Record E."/>
            <person name="Riano-Pachon D.M."/>
            <person name="Robert V."/>
            <person name="Roehrig J."/>
            <person name="Ruller R."/>
            <person name="Salamov A."/>
            <person name="Salih N.S."/>
            <person name="Samson R.A."/>
            <person name="Sandor E."/>
            <person name="Sanguinetti M."/>
            <person name="Schuetze T."/>
            <person name="Sepcic K."/>
            <person name="Shelest E."/>
            <person name="Sherlock G."/>
            <person name="Sophianopoulou V."/>
            <person name="Squina F.M."/>
            <person name="Sun H."/>
            <person name="Susca A."/>
            <person name="Todd R.B."/>
            <person name="Tsang A."/>
            <person name="Unkles S.E."/>
            <person name="van de Wiele N."/>
            <person name="van Rossen-Uffink D."/>
            <person name="Oliveira J.V."/>
            <person name="Vesth T.C."/>
            <person name="Visser J."/>
            <person name="Yu J.-H."/>
            <person name="Zhou M."/>
            <person name="Andersen M.R."/>
            <person name="Archer D.B."/>
            <person name="Baker S.E."/>
            <person name="Benoit I."/>
            <person name="Brakhage A.A."/>
            <person name="Braus G.H."/>
            <person name="Fischer R."/>
            <person name="Frisvad J.C."/>
            <person name="Goldman G.H."/>
            <person name="Houbraken J."/>
            <person name="Oakley B."/>
            <person name="Pocsi I."/>
            <person name="Scazzocchio C."/>
            <person name="Seiboth B."/>
            <person name="vanKuyk P.A."/>
            <person name="Wortman J."/>
            <person name="Dyer P.S."/>
            <person name="Grigoriev I.V."/>
        </authorList>
    </citation>
    <scope>NUCLEOTIDE SEQUENCE [LARGE SCALE GENOMIC DNA]</scope>
    <source>
        <strain evidence="3">ATCC 16872 / CBS 172.66 / WB 5094</strain>
    </source>
</reference>
<dbReference type="RefSeq" id="XP_020056163.1">
    <property type="nucleotide sequence ID" value="XM_020196260.1"/>
</dbReference>
<dbReference type="EMBL" id="KV878977">
    <property type="protein sequence ID" value="OJJ99823.1"/>
    <property type="molecule type" value="Genomic_DNA"/>
</dbReference>
<dbReference type="PANTHER" id="PTHR28079">
    <property type="entry name" value="RNA POLYMERASE I-SPECIFIC TRANSCRIPTION INITIATION FACTOR RRN5"/>
    <property type="match status" value="1"/>
</dbReference>
<feature type="region of interest" description="Disordered" evidence="1">
    <location>
        <begin position="1"/>
        <end position="46"/>
    </location>
</feature>
<keyword evidence="3" id="KW-1185">Reference proteome</keyword>
<feature type="region of interest" description="Disordered" evidence="1">
    <location>
        <begin position="592"/>
        <end position="653"/>
    </location>
</feature>
<feature type="compositionally biased region" description="Polar residues" evidence="1">
    <location>
        <begin position="243"/>
        <end position="253"/>
    </location>
</feature>